<evidence type="ECO:0000313" key="32">
    <source>
        <dbReference type="Proteomes" id="UP000009136"/>
    </source>
</evidence>
<evidence type="ECO:0000256" key="13">
    <source>
        <dbReference type="ARBA" id="ARBA00022837"/>
    </source>
</evidence>
<dbReference type="Pfam" id="PF00018">
    <property type="entry name" value="SH3_1"/>
    <property type="match status" value="2"/>
</dbReference>
<dbReference type="PROSITE" id="PS50002">
    <property type="entry name" value="SH3"/>
    <property type="match status" value="4"/>
</dbReference>
<evidence type="ECO:0000256" key="8">
    <source>
        <dbReference type="ARBA" id="ARBA00022475"/>
    </source>
</evidence>
<feature type="domain" description="EH" evidence="29">
    <location>
        <begin position="221"/>
        <end position="310"/>
    </location>
</feature>
<evidence type="ECO:0000256" key="20">
    <source>
        <dbReference type="ARBA" id="ARBA00034102"/>
    </source>
</evidence>
<dbReference type="Gene3D" id="1.10.238.10">
    <property type="entry name" value="EF-hand"/>
    <property type="match status" value="2"/>
</dbReference>
<keyword evidence="12" id="KW-0967">Endosome</keyword>
<evidence type="ECO:0000256" key="2">
    <source>
        <dbReference type="ARBA" id="ARBA00004236"/>
    </source>
</evidence>
<feature type="region of interest" description="Disordered" evidence="27">
    <location>
        <begin position="322"/>
        <end position="348"/>
    </location>
</feature>
<evidence type="ECO:0000256" key="22">
    <source>
        <dbReference type="ARBA" id="ARBA00058637"/>
    </source>
</evidence>
<dbReference type="InterPro" id="IPR002048">
    <property type="entry name" value="EF_hand_dom"/>
</dbReference>
<dbReference type="AlphaFoldDB" id="G3N0W1"/>
<feature type="coiled-coil region" evidence="26">
    <location>
        <begin position="355"/>
        <end position="509"/>
    </location>
</feature>
<evidence type="ECO:0000256" key="6">
    <source>
        <dbReference type="ARBA" id="ARBA00022443"/>
    </source>
</evidence>
<evidence type="ECO:0000256" key="7">
    <source>
        <dbReference type="ARBA" id="ARBA00022448"/>
    </source>
</evidence>
<keyword evidence="26" id="KW-0175">Coiled coil</keyword>
<evidence type="ECO:0000256" key="3">
    <source>
        <dbReference type="ARBA" id="ARBA00004259"/>
    </source>
</evidence>
<dbReference type="SMART" id="SM00054">
    <property type="entry name" value="EFh"/>
    <property type="match status" value="2"/>
</dbReference>
<dbReference type="Proteomes" id="UP000009136">
    <property type="component" value="Chromosome 1"/>
</dbReference>
<feature type="domain" description="SH3" evidence="28">
    <location>
        <begin position="1003"/>
        <end position="1067"/>
    </location>
</feature>
<dbReference type="GO" id="GO:0015031">
    <property type="term" value="P:protein transport"/>
    <property type="evidence" value="ECO:0007669"/>
    <property type="project" value="UniProtKB-KW"/>
</dbReference>
<dbReference type="FunFam" id="2.30.30.40:FF:000024">
    <property type="entry name" value="Intersectin 1"/>
    <property type="match status" value="1"/>
</dbReference>
<dbReference type="FunFam" id="2.30.30.40:FF:000122">
    <property type="entry name" value="intersectin-1 isoform X2"/>
    <property type="match status" value="1"/>
</dbReference>
<feature type="region of interest" description="Disordered" evidence="27">
    <location>
        <begin position="817"/>
        <end position="869"/>
    </location>
</feature>
<dbReference type="InterPro" id="IPR032140">
    <property type="entry name" value="INTAP"/>
</dbReference>
<keyword evidence="11" id="KW-0479">Metal-binding</keyword>
<dbReference type="Pfam" id="PF16617">
    <property type="entry name" value="INTAP"/>
    <property type="match status" value="1"/>
</dbReference>
<evidence type="ECO:0000256" key="16">
    <source>
        <dbReference type="ARBA" id="ARBA00023136"/>
    </source>
</evidence>
<dbReference type="InterPro" id="IPR000261">
    <property type="entry name" value="EH_dom"/>
</dbReference>
<dbReference type="GO" id="GO:0023051">
    <property type="term" value="P:regulation of signaling"/>
    <property type="evidence" value="ECO:0007669"/>
    <property type="project" value="UniProtKB-ARBA"/>
</dbReference>
<dbReference type="Ensembl" id="ENSBTAT00000065213.3">
    <property type="protein sequence ID" value="ENSBTAP00000055481.3"/>
    <property type="gene ID" value="ENSBTAG00000021997.8"/>
</dbReference>
<keyword evidence="8" id="KW-1003">Cell membrane</keyword>
<evidence type="ECO:0000313" key="33">
    <source>
        <dbReference type="VGNC" id="VGNC:30352"/>
    </source>
</evidence>
<evidence type="ECO:0000256" key="26">
    <source>
        <dbReference type="SAM" id="Coils"/>
    </source>
</evidence>
<dbReference type="Gene3D" id="2.30.30.40">
    <property type="entry name" value="SH3 Domains"/>
    <property type="match status" value="4"/>
</dbReference>
<evidence type="ECO:0000256" key="10">
    <source>
        <dbReference type="ARBA" id="ARBA00022599"/>
    </source>
</evidence>
<keyword evidence="19" id="KW-0966">Cell projection</keyword>
<dbReference type="GO" id="GO:0045202">
    <property type="term" value="C:synapse"/>
    <property type="evidence" value="ECO:0007669"/>
    <property type="project" value="UniProtKB-SubCell"/>
</dbReference>
<feature type="compositionally biased region" description="Low complexity" evidence="27">
    <location>
        <begin position="831"/>
        <end position="847"/>
    </location>
</feature>
<dbReference type="CDD" id="cd00052">
    <property type="entry name" value="EH"/>
    <property type="match status" value="2"/>
</dbReference>
<feature type="domain" description="EF-hand" evidence="30">
    <location>
        <begin position="53"/>
        <end position="88"/>
    </location>
</feature>
<keyword evidence="16" id="KW-0472">Membrane</keyword>
<dbReference type="GeneTree" id="ENSGT00940000157065"/>
<feature type="domain" description="EH" evidence="29">
    <location>
        <begin position="21"/>
        <end position="100"/>
    </location>
</feature>
<dbReference type="GO" id="GO:0043005">
    <property type="term" value="C:neuron projection"/>
    <property type="evidence" value="ECO:0007669"/>
    <property type="project" value="UniProtKB-KW"/>
</dbReference>
<dbReference type="PANTHER" id="PTHR11216">
    <property type="entry name" value="EH DOMAIN"/>
    <property type="match status" value="1"/>
</dbReference>
<dbReference type="VGNC" id="VGNC:30352">
    <property type="gene designation" value="ITSN1"/>
</dbReference>
<evidence type="ECO:0000256" key="19">
    <source>
        <dbReference type="ARBA" id="ARBA00023273"/>
    </source>
</evidence>
<comment type="subunit">
    <text evidence="23">Interacts (via DH domain) with CDC42. Interacts (via SH3 domain 1) with WASL. Interacts with dynamin, SNAP25 and SNAP23. Interacts with clathrin-associated proteins and other components of the endocytic machinery, such as SPIN90, EPS15, EPN1, EPN2, STON2, FCHO1, FCHO2 and DAB2. Interacts (via SH3 domains) with REPS1 and SGIP1. Interacts with ARHGAP31. Interacts with ADAM15. Interacts with PRRT2. Interacts (via SH3 domain 4) with FCHSD2 (via SH3 domain 2). Interacts (via SH3 domain 1) with DENND2B. Interacts (via SH3 domains) with CBL. Isoform 2: Interacts with CBL and DNM1. Isoform 2: Interacts with LMNA. Isoform 2: Interacts with importin subunit KPNA1; this is likely to mediate its import into the nucleus. Interacts with DNM2.</text>
</comment>
<evidence type="ECO:0000256" key="21">
    <source>
        <dbReference type="ARBA" id="ARBA00056103"/>
    </source>
</evidence>
<evidence type="ECO:0000256" key="4">
    <source>
        <dbReference type="ARBA" id="ARBA00004510"/>
    </source>
</evidence>
<evidence type="ECO:0000256" key="15">
    <source>
        <dbReference type="ARBA" id="ARBA00023018"/>
    </source>
</evidence>
<dbReference type="HOGENOM" id="CLU_002819_2_0_1"/>
<dbReference type="PANTHER" id="PTHR11216:SF68">
    <property type="entry name" value="INTERSECTIN-1"/>
    <property type="match status" value="1"/>
</dbReference>
<dbReference type="PRINTS" id="PR00452">
    <property type="entry name" value="SH3DOMAIN"/>
</dbReference>
<feature type="domain" description="SH3" evidence="28">
    <location>
        <begin position="1084"/>
        <end position="1143"/>
    </location>
</feature>
<dbReference type="GO" id="GO:0055037">
    <property type="term" value="C:recycling endosome"/>
    <property type="evidence" value="ECO:0007669"/>
    <property type="project" value="UniProtKB-SubCell"/>
</dbReference>
<keyword evidence="18" id="KW-0539">Nucleus</keyword>
<evidence type="ECO:0000259" key="30">
    <source>
        <dbReference type="PROSITE" id="PS50222"/>
    </source>
</evidence>
<feature type="compositionally biased region" description="Polar residues" evidence="27">
    <location>
        <begin position="848"/>
        <end position="862"/>
    </location>
</feature>
<gene>
    <name evidence="31 33" type="primary">ITSN1</name>
</gene>
<feature type="domain" description="EF-hand" evidence="30">
    <location>
        <begin position="254"/>
        <end position="289"/>
    </location>
</feature>
<dbReference type="CDD" id="cd11995">
    <property type="entry name" value="SH3_Intersectin1_5"/>
    <property type="match status" value="1"/>
</dbReference>
<evidence type="ECO:0000256" key="17">
    <source>
        <dbReference type="ARBA" id="ARBA00023176"/>
    </source>
</evidence>
<comment type="function">
    <text evidence="21">Adapter protein that provides a link between the endocytic membrane traffic and the actin assembly machinery. Acts as a guanine nucleotide exchange factor (GEF) for CDC42, and thereby stimulates actin nucleation mediated by WASL and the ARP2/3 complex. Plays a role in the assembly and maturation of clathrin-coated vesicles. Recruits FCHSD2 to clathrin-coated pits. Involved in endocytosis of activated EGFR, and probably also other growth factor receptors. Involved in endocytosis of integrin beta-1 (ITGB1) and transferrin receptor (TFR); internalization of ITGB1 as DAB2-dependent cargo but not TFR may involve association with DAB2. Promotes ubiquitination and subsequent degradation of EGFR, and thereby contributes to the down-regulation of EGFR-dependent signaling pathways. In chromaffin cells, required for normal exocytosis of catecholamines. Required for rapid replenishment of release-ready synaptic vesicles at presynaptic active zones. Inhibits ARHGAP31 activity toward RAC1.</text>
</comment>
<evidence type="ECO:0000256" key="25">
    <source>
        <dbReference type="PROSITE-ProRule" id="PRU00192"/>
    </source>
</evidence>
<dbReference type="InterPro" id="IPR011992">
    <property type="entry name" value="EF-hand-dom_pair"/>
</dbReference>
<dbReference type="GO" id="GO:0005886">
    <property type="term" value="C:plasma membrane"/>
    <property type="evidence" value="ECO:0007669"/>
    <property type="project" value="UniProtKB-SubCell"/>
</dbReference>
<evidence type="ECO:0000256" key="5">
    <source>
        <dbReference type="ARBA" id="ARBA00004600"/>
    </source>
</evidence>
<evidence type="ECO:0000256" key="18">
    <source>
        <dbReference type="ARBA" id="ARBA00023242"/>
    </source>
</evidence>
<evidence type="ECO:0000256" key="1">
    <source>
        <dbReference type="ARBA" id="ARBA00004172"/>
    </source>
</evidence>
<evidence type="ECO:0000313" key="31">
    <source>
        <dbReference type="Ensembl" id="ENSBTAP00000055481.3"/>
    </source>
</evidence>
<reference evidence="31" key="3">
    <citation type="submission" date="2025-09" db="UniProtKB">
        <authorList>
            <consortium name="Ensembl"/>
        </authorList>
    </citation>
    <scope>IDENTIFICATION</scope>
    <source>
        <strain evidence="31">Hereford</strain>
    </source>
</reference>
<evidence type="ECO:0000256" key="12">
    <source>
        <dbReference type="ARBA" id="ARBA00022753"/>
    </source>
</evidence>
<reference evidence="31" key="1">
    <citation type="submission" date="2018-03" db="EMBL/GenBank/DDBJ databases">
        <title>ARS-UCD1.2.</title>
        <authorList>
            <person name="Rosen B.D."/>
            <person name="Bickhart D.M."/>
            <person name="Koren S."/>
            <person name="Schnabel R.D."/>
            <person name="Hall R."/>
            <person name="Zimin A."/>
            <person name="Dreischer C."/>
            <person name="Schultheiss S."/>
            <person name="Schroeder S.G."/>
            <person name="Elsik C.G."/>
            <person name="Couldrey C."/>
            <person name="Liu G.E."/>
            <person name="Van Tassell C.P."/>
            <person name="Phillippy A.M."/>
            <person name="Smith T.P.L."/>
            <person name="Medrano J.F."/>
        </authorList>
    </citation>
    <scope>NUCLEOTIDE SEQUENCE [LARGE SCALE GENOMIC DNA]</scope>
    <source>
        <strain evidence="31">Hereford</strain>
    </source>
</reference>
<dbReference type="GO" id="GO:0005509">
    <property type="term" value="F:calcium ion binding"/>
    <property type="evidence" value="ECO:0007669"/>
    <property type="project" value="InterPro"/>
</dbReference>
<dbReference type="SMART" id="SM00326">
    <property type="entry name" value="SH3"/>
    <property type="match status" value="4"/>
</dbReference>
<proteinExistence type="predicted"/>
<dbReference type="SUPFAM" id="SSF50044">
    <property type="entry name" value="SH3-domain"/>
    <property type="match status" value="4"/>
</dbReference>
<comment type="function">
    <text evidence="22">Plays a role in synaptic vesicle endocytosis in brain neurons.</text>
</comment>
<evidence type="ECO:0000259" key="28">
    <source>
        <dbReference type="PROSITE" id="PS50002"/>
    </source>
</evidence>
<dbReference type="FunFam" id="2.30.30.40:FF:000041">
    <property type="entry name" value="Intersectin 1"/>
    <property type="match status" value="1"/>
</dbReference>
<dbReference type="OrthoDB" id="2015333at2759"/>
<dbReference type="InterPro" id="IPR018247">
    <property type="entry name" value="EF_Hand_1_Ca_BS"/>
</dbReference>
<keyword evidence="9" id="KW-0268">Exocytosis</keyword>
<evidence type="ECO:0000256" key="11">
    <source>
        <dbReference type="ARBA" id="ARBA00022723"/>
    </source>
</evidence>
<keyword evidence="13" id="KW-0106">Calcium</keyword>
<reference evidence="31" key="2">
    <citation type="submission" date="2025-08" db="UniProtKB">
        <authorList>
            <consortium name="Ensembl"/>
        </authorList>
    </citation>
    <scope>IDENTIFICATION</scope>
    <source>
        <strain evidence="31">Hereford</strain>
    </source>
</reference>
<comment type="subcellular location">
    <subcellularLocation>
        <location evidence="2">Cell membrane</location>
    </subcellularLocation>
    <subcellularLocation>
        <location evidence="4">Cell projection</location>
        <location evidence="4">Lamellipodium</location>
    </subcellularLocation>
    <subcellularLocation>
        <location evidence="5">Membrane</location>
        <location evidence="5">Clathrin-coated pit</location>
    </subcellularLocation>
    <subcellularLocation>
        <location evidence="3">Nucleus envelope</location>
    </subcellularLocation>
    <subcellularLocation>
        <location evidence="1">Recycling endosome</location>
    </subcellularLocation>
    <subcellularLocation>
        <location evidence="20">Synapse</location>
        <location evidence="20">Synaptosome</location>
    </subcellularLocation>
</comment>
<dbReference type="Pfam" id="PF07653">
    <property type="entry name" value="SH3_2"/>
    <property type="match status" value="1"/>
</dbReference>
<dbReference type="Bgee" id="ENSBTAG00000021997">
    <property type="expression patterns" value="Expressed in omental fat pad and 108 other cell types or tissues"/>
</dbReference>
<protein>
    <recommendedName>
        <fullName evidence="24">Intersectin-1</fullName>
    </recommendedName>
</protein>
<feature type="region of interest" description="Disordered" evidence="27">
    <location>
        <begin position="650"/>
        <end position="701"/>
    </location>
</feature>
<dbReference type="PROSITE" id="PS50222">
    <property type="entry name" value="EF_HAND_2"/>
    <property type="match status" value="2"/>
</dbReference>
<evidence type="ECO:0000259" key="29">
    <source>
        <dbReference type="PROSITE" id="PS50031"/>
    </source>
</evidence>
<evidence type="ECO:0000256" key="24">
    <source>
        <dbReference type="ARBA" id="ARBA00074966"/>
    </source>
</evidence>
<dbReference type="GO" id="GO:0006887">
    <property type="term" value="P:exocytosis"/>
    <property type="evidence" value="ECO:0007669"/>
    <property type="project" value="UniProtKB-KW"/>
</dbReference>
<dbReference type="Pfam" id="PF12763">
    <property type="entry name" value="EH"/>
    <property type="match status" value="2"/>
</dbReference>
<dbReference type="SUPFAM" id="SSF47473">
    <property type="entry name" value="EF-hand"/>
    <property type="match status" value="2"/>
</dbReference>
<dbReference type="InterPro" id="IPR036028">
    <property type="entry name" value="SH3-like_dom_sf"/>
</dbReference>
<dbReference type="FunFam" id="1.10.238.10:FF:000046">
    <property type="entry name" value="intersectin-1 isoform X2"/>
    <property type="match status" value="1"/>
</dbReference>
<feature type="domain" description="SH3" evidence="28">
    <location>
        <begin position="740"/>
        <end position="806"/>
    </location>
</feature>
<keyword evidence="17" id="KW-0168">Coated pit</keyword>
<keyword evidence="7" id="KW-0813">Transport</keyword>
<feature type="domain" description="SH3" evidence="28">
    <location>
        <begin position="913"/>
        <end position="971"/>
    </location>
</feature>
<evidence type="ECO:0000256" key="9">
    <source>
        <dbReference type="ARBA" id="ARBA00022483"/>
    </source>
</evidence>
<dbReference type="GO" id="GO:0005635">
    <property type="term" value="C:nuclear envelope"/>
    <property type="evidence" value="ECO:0007669"/>
    <property type="project" value="UniProtKB-SubCell"/>
</dbReference>
<keyword evidence="32" id="KW-1185">Reference proteome</keyword>
<name>G3N0W1_BOVIN</name>
<evidence type="ECO:0000256" key="27">
    <source>
        <dbReference type="SAM" id="MobiDB-lite"/>
    </source>
</evidence>
<dbReference type="Pfam" id="PF14604">
    <property type="entry name" value="SH3_9"/>
    <property type="match status" value="1"/>
</dbReference>
<dbReference type="SMART" id="SM00027">
    <property type="entry name" value="EH"/>
    <property type="match status" value="2"/>
</dbReference>
<organism evidence="31 32">
    <name type="scientific">Bos taurus</name>
    <name type="common">Bovine</name>
    <dbReference type="NCBI Taxonomy" id="9913"/>
    <lineage>
        <taxon>Eukaryota</taxon>
        <taxon>Metazoa</taxon>
        <taxon>Chordata</taxon>
        <taxon>Craniata</taxon>
        <taxon>Vertebrata</taxon>
        <taxon>Euteleostomi</taxon>
        <taxon>Mammalia</taxon>
        <taxon>Eutheria</taxon>
        <taxon>Laurasiatheria</taxon>
        <taxon>Artiodactyla</taxon>
        <taxon>Ruminantia</taxon>
        <taxon>Pecora</taxon>
        <taxon>Bovidae</taxon>
        <taxon>Bovinae</taxon>
        <taxon>Bos</taxon>
    </lineage>
</organism>
<keyword evidence="15" id="KW-0770">Synapse</keyword>
<dbReference type="GO" id="GO:0030027">
    <property type="term" value="C:lamellipodium"/>
    <property type="evidence" value="ECO:0007669"/>
    <property type="project" value="UniProtKB-SubCell"/>
</dbReference>
<keyword evidence="10" id="KW-0771">Synaptosome</keyword>
<dbReference type="PROSITE" id="PS00018">
    <property type="entry name" value="EF_HAND_1"/>
    <property type="match status" value="2"/>
</dbReference>
<accession>G3N0W1</accession>
<keyword evidence="6 25" id="KW-0728">SH3 domain</keyword>
<dbReference type="InterPro" id="IPR001452">
    <property type="entry name" value="SH3_domain"/>
</dbReference>
<dbReference type="GO" id="GO:0005905">
    <property type="term" value="C:clathrin-coated pit"/>
    <property type="evidence" value="ECO:0007669"/>
    <property type="project" value="UniProtKB-SubCell"/>
</dbReference>
<evidence type="ECO:0000256" key="23">
    <source>
        <dbReference type="ARBA" id="ARBA00064505"/>
    </source>
</evidence>
<dbReference type="FunFam" id="1.10.238.10:FF:000055">
    <property type="entry name" value="Intersectin-1 isoform 1"/>
    <property type="match status" value="1"/>
</dbReference>
<evidence type="ECO:0000256" key="14">
    <source>
        <dbReference type="ARBA" id="ARBA00022927"/>
    </source>
</evidence>
<dbReference type="VEuPathDB" id="HostDB:ENSBTAG00000021997"/>
<dbReference type="GO" id="GO:0010646">
    <property type="term" value="P:regulation of cell communication"/>
    <property type="evidence" value="ECO:0007669"/>
    <property type="project" value="UniProtKB-ARBA"/>
</dbReference>
<dbReference type="PROSITE" id="PS50031">
    <property type="entry name" value="EH"/>
    <property type="match status" value="2"/>
</dbReference>
<keyword evidence="14" id="KW-0653">Protein transport</keyword>
<sequence length="1149" mass="130060">MAQFPTPFGGSLDIWAITVEERAKHDQQFHSLKPISGFITGDQARNFFFQSGLPQPVLAQIWALADMNNDGRMDQVEFSIAMKLIKLKLQGYQLPSALPPVMKQQPVAISSAPAFGMGGIASMPPLTAVAPVPMGSIPVVGMSPPLVSSVPAAGVPPLANGAPPVIQPLPAFAHPAATLPKSSSFSRSGPGSQLNTKLQKAQSFDVASVPPTAEWAVPQSSRLKYRQLFNSHDKTMSGHLTGPQARTILMQSSLPQAQLASIWNLSDIDQDGKLTAEEFILAMHLIDVAMSGQPLPPVLPPEYIPPSFRRVRSGSGISVITSTSVDQRLPEEPVLEDEQQQLEKKLPVTFEDKKRENFERGNLELEKRRQALLEQQRKEQERLAQLERAEQERKERERQEQERKRQLELEKQLEKQRELERQREEERRKEIERREAAKRELERQRQLEWERNRRQELLNQRNKEQEDIVVLKAKKKTLEFELEALNDKKHQLEGKLQDIRCRLTTQRQEIESTNKSRELRIAEITHLQQQLQESQQMLGRLIPEKQILNDQLKQVQQNSLHRDSLLTLKRALEAKELARQQLRDQLDEVEKETRSKLQEIDIFNNQLKELREIHNKQQLQKQKSIEAERLKQKEQERKILELEKQKEEAQRRAQERDQQWLERVHQEDEQQRPRKPHEEEKLKREESVKKKDSEEKGKPEMQDKLSRLFHQHQEPAKPAVQAPWSTAEKGPLTISAQENIKVVYYRALYPFESRSHDEITIQPGDIVMVKGEWVDESQTGEPGWLGGELKGKTGWFPANYAEKIPENEVPAPVKPVTEAASTPTPKVAVCETPAPSSTTPAEPSETPNNWADFSSTWPTSTNEKPETDSWDAWATQPSLTVPSAGQLRQRSAFTPATATGSSPSPVLGQGEKVEGLQAQALYPWRAKKDNHLNFNKNDVITVLEQQDMWWFGEVQGQKGWFPKSYVKLISGPIRKSTSMDSGPSESPASLKRVASPAAKPAVSGEEIAQVIASYTATGPEQLTLAPGQLILIRKKNPGGWWEGELQARGKKRQIGWFPANYVKLLSPGTSKITPTDPPKPTAFPTVCQVIGMYDYTAQNDDELAFSKGQVINVLNKEDPDWWKGEVHGQVGLFPSNYVKLTTDTDPSQQ</sequence>